<feature type="DNA-binding region" description="H-T-H motif" evidence="2">
    <location>
        <begin position="54"/>
        <end position="73"/>
    </location>
</feature>
<reference evidence="5 6" key="1">
    <citation type="submission" date="2018-11" db="EMBL/GenBank/DDBJ databases">
        <title>Genomic Encyclopedia of Type Strains, Phase IV (KMG-IV): sequencing the most valuable type-strain genomes for metagenomic binning, comparative biology and taxonomic classification.</title>
        <authorList>
            <person name="Goeker M."/>
        </authorList>
    </citation>
    <scope>NUCLEOTIDE SEQUENCE [LARGE SCALE GENOMIC DNA]</scope>
    <source>
        <strain evidence="5 6">DSM 100316</strain>
    </source>
</reference>
<sequence length="244" mass="27513">MKDSISIHAAPKPSGSNKKLERCTPKQERSRAIVNAIKQAGLLILKEDGPSKLTTTRISDRAGVSVGSLYRYFSSKEEVVAAIYEEQTKDDLAFVERVTPWFDALKKMPLEVGIRKIIECSIERHRSMMSLHGEVYLKSHRDYSLGSQLSSSLLTTTIRDFLECNRDSLLINDLDKTAFLIARGLSGMLRMTLDEEPGYIKDDSFVEELVLLFTRYLCAETGYKHSIEAEMKPKGCPDWIDAAI</sequence>
<dbReference type="InterPro" id="IPR009057">
    <property type="entry name" value="Homeodomain-like_sf"/>
</dbReference>
<dbReference type="InterPro" id="IPR001647">
    <property type="entry name" value="HTH_TetR"/>
</dbReference>
<protein>
    <submittedName>
        <fullName evidence="5">TetR family transcriptional regulator</fullName>
    </submittedName>
</protein>
<dbReference type="GO" id="GO:0003700">
    <property type="term" value="F:DNA-binding transcription factor activity"/>
    <property type="evidence" value="ECO:0007669"/>
    <property type="project" value="TreeGrafter"/>
</dbReference>
<dbReference type="Pfam" id="PF00440">
    <property type="entry name" value="TetR_N"/>
    <property type="match status" value="1"/>
</dbReference>
<keyword evidence="1 2" id="KW-0238">DNA-binding</keyword>
<dbReference type="PANTHER" id="PTHR30055:SF226">
    <property type="entry name" value="HTH-TYPE TRANSCRIPTIONAL REGULATOR PKSA"/>
    <property type="match status" value="1"/>
</dbReference>
<dbReference type="InterPro" id="IPR023772">
    <property type="entry name" value="DNA-bd_HTH_TetR-type_CS"/>
</dbReference>
<dbReference type="PROSITE" id="PS01081">
    <property type="entry name" value="HTH_TETR_1"/>
    <property type="match status" value="1"/>
</dbReference>
<gene>
    <name evidence="5" type="ORF">EDC56_3572</name>
</gene>
<dbReference type="Gene3D" id="1.10.357.10">
    <property type="entry name" value="Tetracycline Repressor, domain 2"/>
    <property type="match status" value="1"/>
</dbReference>
<keyword evidence="6" id="KW-1185">Reference proteome</keyword>
<organism evidence="5 6">
    <name type="scientific">Sinobacterium caligoides</name>
    <dbReference type="NCBI Taxonomy" id="933926"/>
    <lineage>
        <taxon>Bacteria</taxon>
        <taxon>Pseudomonadati</taxon>
        <taxon>Pseudomonadota</taxon>
        <taxon>Gammaproteobacteria</taxon>
        <taxon>Cellvibrionales</taxon>
        <taxon>Spongiibacteraceae</taxon>
        <taxon>Sinobacterium</taxon>
    </lineage>
</organism>
<evidence type="ECO:0000313" key="6">
    <source>
        <dbReference type="Proteomes" id="UP000275394"/>
    </source>
</evidence>
<name>A0A3N2DDP4_9GAMM</name>
<dbReference type="GO" id="GO:0000976">
    <property type="term" value="F:transcription cis-regulatory region binding"/>
    <property type="evidence" value="ECO:0007669"/>
    <property type="project" value="TreeGrafter"/>
</dbReference>
<feature type="region of interest" description="Disordered" evidence="3">
    <location>
        <begin position="1"/>
        <end position="25"/>
    </location>
</feature>
<dbReference type="EMBL" id="RKHR01000008">
    <property type="protein sequence ID" value="ROR97903.1"/>
    <property type="molecule type" value="Genomic_DNA"/>
</dbReference>
<evidence type="ECO:0000259" key="4">
    <source>
        <dbReference type="PROSITE" id="PS50977"/>
    </source>
</evidence>
<proteinExistence type="predicted"/>
<dbReference type="PROSITE" id="PS50977">
    <property type="entry name" value="HTH_TETR_2"/>
    <property type="match status" value="1"/>
</dbReference>
<dbReference type="SUPFAM" id="SSF46689">
    <property type="entry name" value="Homeodomain-like"/>
    <property type="match status" value="1"/>
</dbReference>
<accession>A0A3N2DDP4</accession>
<evidence type="ECO:0000256" key="2">
    <source>
        <dbReference type="PROSITE-ProRule" id="PRU00335"/>
    </source>
</evidence>
<dbReference type="InterPro" id="IPR050109">
    <property type="entry name" value="HTH-type_TetR-like_transc_reg"/>
</dbReference>
<dbReference type="Proteomes" id="UP000275394">
    <property type="component" value="Unassembled WGS sequence"/>
</dbReference>
<evidence type="ECO:0000256" key="3">
    <source>
        <dbReference type="SAM" id="MobiDB-lite"/>
    </source>
</evidence>
<dbReference type="RefSeq" id="WP_123713901.1">
    <property type="nucleotide sequence ID" value="NZ_RKHR01000008.1"/>
</dbReference>
<dbReference type="PANTHER" id="PTHR30055">
    <property type="entry name" value="HTH-TYPE TRANSCRIPTIONAL REGULATOR RUTR"/>
    <property type="match status" value="1"/>
</dbReference>
<dbReference type="OrthoDB" id="9816320at2"/>
<evidence type="ECO:0000313" key="5">
    <source>
        <dbReference type="EMBL" id="ROR97903.1"/>
    </source>
</evidence>
<feature type="domain" description="HTH tetR-type" evidence="4">
    <location>
        <begin position="31"/>
        <end position="91"/>
    </location>
</feature>
<comment type="caution">
    <text evidence="5">The sequence shown here is derived from an EMBL/GenBank/DDBJ whole genome shotgun (WGS) entry which is preliminary data.</text>
</comment>
<evidence type="ECO:0000256" key="1">
    <source>
        <dbReference type="ARBA" id="ARBA00023125"/>
    </source>
</evidence>
<dbReference type="AlphaFoldDB" id="A0A3N2DDP4"/>